<accession>A0AAX3M8A2</accession>
<dbReference type="InterPro" id="IPR050708">
    <property type="entry name" value="T6SS_VgrG/RHS"/>
</dbReference>
<evidence type="ECO:0000313" key="4">
    <source>
        <dbReference type="Proteomes" id="UP001220509"/>
    </source>
</evidence>
<evidence type="ECO:0000256" key="1">
    <source>
        <dbReference type="ARBA" id="ARBA00022737"/>
    </source>
</evidence>
<proteinExistence type="predicted"/>
<reference evidence="3 4" key="1">
    <citation type="submission" date="2023-02" db="EMBL/GenBank/DDBJ databases">
        <title>Genome sequence of Paenibacillus kyungheensis KACC 18744.</title>
        <authorList>
            <person name="Kim S."/>
            <person name="Heo J."/>
            <person name="Kwon S.-W."/>
        </authorList>
    </citation>
    <scope>NUCLEOTIDE SEQUENCE [LARGE SCALE GENOMIC DNA]</scope>
    <source>
        <strain evidence="3 4">KACC 18744</strain>
    </source>
</reference>
<organism evidence="3 4">
    <name type="scientific">Paenibacillus kyungheensis</name>
    <dbReference type="NCBI Taxonomy" id="1452732"/>
    <lineage>
        <taxon>Bacteria</taxon>
        <taxon>Bacillati</taxon>
        <taxon>Bacillota</taxon>
        <taxon>Bacilli</taxon>
        <taxon>Bacillales</taxon>
        <taxon>Paenibacillaceae</taxon>
        <taxon>Paenibacillus</taxon>
    </lineage>
</organism>
<keyword evidence="4" id="KW-1185">Reference proteome</keyword>
<feature type="domain" description="Teneurin-like YD-shell" evidence="2">
    <location>
        <begin position="120"/>
        <end position="239"/>
    </location>
</feature>
<name>A0AAX3M8A2_9BACL</name>
<sequence length="458" mass="50402">MLTVSESLNGGEAKTSTYTYDKLNRLATVKRIDGSTASYTYDLRGNRKTMSDTQEASATKESSYSYDLDNKLIAATIDGTKTTIDYLPDGLRSQKTTGTATTQYGYNGSGQVVSEKASNGNSSTYIRGDRVLVKKDQTASKDYYLFNGHGDVVQMVDTSGAIVNSYGYDEWGNIAKQQETVANSFKYAGEAYDSETGLYYLKARYYDPSQGRFLNEDSYEGQITNPHSINGYTYVHNNPLIYVDPTGHVTESYNDGALRNLLQDARSKVNSKSDALYSKYKAKVTEVYGNFVDDNTYNYLFDLTTKTSTYGNSTGKSDWAIEQLVSGYQEYELAEYIATMAMGGVGGVGPGGGKGRTYSANGNAELRALRRPAFDEWVENGFTVGDNKFQLNQHAYNSLFKSGRKDIMPDDIVGALENQSMPAAPGSVLYTNPHTGTKVYVNPESKSVVGIQPKKFQD</sequence>
<dbReference type="EMBL" id="CP117416">
    <property type="protein sequence ID" value="WCT58053.1"/>
    <property type="molecule type" value="Genomic_DNA"/>
</dbReference>
<dbReference type="InterPro" id="IPR006530">
    <property type="entry name" value="YD"/>
</dbReference>
<dbReference type="InterPro" id="IPR056823">
    <property type="entry name" value="TEN-like_YD-shell"/>
</dbReference>
<dbReference type="Proteomes" id="UP001220509">
    <property type="component" value="Chromosome"/>
</dbReference>
<protein>
    <submittedName>
        <fullName evidence="3">RHS repeat-associated core domain-containing protein</fullName>
    </submittedName>
</protein>
<dbReference type="KEGG" id="pka:PQ456_01320"/>
<dbReference type="Gene3D" id="2.180.10.10">
    <property type="entry name" value="RHS repeat-associated core"/>
    <property type="match status" value="1"/>
</dbReference>
<dbReference type="PANTHER" id="PTHR32305:SF17">
    <property type="entry name" value="TRNA NUCLEASE WAPA"/>
    <property type="match status" value="1"/>
</dbReference>
<gene>
    <name evidence="3" type="ORF">PQ456_01320</name>
</gene>
<dbReference type="InterPro" id="IPR022385">
    <property type="entry name" value="Rhs_assc_core"/>
</dbReference>
<dbReference type="PANTHER" id="PTHR32305">
    <property type="match status" value="1"/>
</dbReference>
<dbReference type="NCBIfam" id="TIGR03696">
    <property type="entry name" value="Rhs_assc_core"/>
    <property type="match status" value="1"/>
</dbReference>
<dbReference type="Pfam" id="PF25023">
    <property type="entry name" value="TEN_YD-shell"/>
    <property type="match status" value="1"/>
</dbReference>
<evidence type="ECO:0000259" key="2">
    <source>
        <dbReference type="Pfam" id="PF25023"/>
    </source>
</evidence>
<dbReference type="NCBIfam" id="TIGR01643">
    <property type="entry name" value="YD_repeat_2x"/>
    <property type="match status" value="1"/>
</dbReference>
<dbReference type="AlphaFoldDB" id="A0AAX3M8A2"/>
<evidence type="ECO:0000313" key="3">
    <source>
        <dbReference type="EMBL" id="WCT58053.1"/>
    </source>
</evidence>
<keyword evidence="1" id="KW-0677">Repeat</keyword>